<dbReference type="GeneID" id="69060080"/>
<name>A0A348B477_9CREN</name>
<dbReference type="AlphaFoldDB" id="A0A348B477"/>
<reference evidence="2" key="4">
    <citation type="submission" date="2020-09" db="EMBL/GenBank/DDBJ databases">
        <authorList>
            <person name="Sun Q."/>
            <person name="Ohkuma M."/>
        </authorList>
    </citation>
    <scope>NUCLEOTIDE SEQUENCE</scope>
    <source>
        <strain evidence="2">JCM 31740</strain>
    </source>
</reference>
<evidence type="ECO:0000313" key="3">
    <source>
        <dbReference type="Proteomes" id="UP000276741"/>
    </source>
</evidence>
<dbReference type="Proteomes" id="UP000276741">
    <property type="component" value="Chromosome"/>
</dbReference>
<keyword evidence="3" id="KW-1185">Reference proteome</keyword>
<protein>
    <submittedName>
        <fullName evidence="1">Uncharacterized protein</fullName>
    </submittedName>
</protein>
<dbReference type="EMBL" id="BMQS01000002">
    <property type="protein sequence ID" value="GGT87588.1"/>
    <property type="molecule type" value="Genomic_DNA"/>
</dbReference>
<accession>A0A348B477</accession>
<dbReference type="RefSeq" id="WP_229768046.1">
    <property type="nucleotide sequence ID" value="NZ_AP018553.1"/>
</dbReference>
<dbReference type="KEGG" id="sacd:HS1genome_1368"/>
<evidence type="ECO:0000313" key="1">
    <source>
        <dbReference type="EMBL" id="BBD72979.1"/>
    </source>
</evidence>
<proteinExistence type="predicted"/>
<organism evidence="1 3">
    <name type="scientific">Sulfodiicoccus acidiphilus</name>
    <dbReference type="NCBI Taxonomy" id="1670455"/>
    <lineage>
        <taxon>Archaea</taxon>
        <taxon>Thermoproteota</taxon>
        <taxon>Thermoprotei</taxon>
        <taxon>Sulfolobales</taxon>
        <taxon>Sulfolobaceae</taxon>
        <taxon>Sulfodiicoccus</taxon>
    </lineage>
</organism>
<reference evidence="3" key="2">
    <citation type="submission" date="2018-04" db="EMBL/GenBank/DDBJ databases">
        <title>Complete genome sequence of Sulfodiicoccus acidiphilus strain HS-1.</title>
        <authorList>
            <person name="Sakai H.D."/>
            <person name="Kurosawa N."/>
        </authorList>
    </citation>
    <scope>NUCLEOTIDE SEQUENCE [LARGE SCALE GENOMIC DNA]</scope>
    <source>
        <strain evidence="3">HS-1</strain>
    </source>
</reference>
<reference evidence="2" key="1">
    <citation type="journal article" date="2014" name="Int. J. Syst. Evol. Microbiol.">
        <title>Complete genome sequence of Corynebacterium casei LMG S-19264T (=DSM 44701T), isolated from a smear-ripened cheese.</title>
        <authorList>
            <consortium name="US DOE Joint Genome Institute (JGI-PGF)"/>
            <person name="Walter F."/>
            <person name="Albersmeier A."/>
            <person name="Kalinowski J."/>
            <person name="Ruckert C."/>
        </authorList>
    </citation>
    <scope>NUCLEOTIDE SEQUENCE</scope>
    <source>
        <strain evidence="2">JCM 31740</strain>
    </source>
</reference>
<evidence type="ECO:0000313" key="2">
    <source>
        <dbReference type="EMBL" id="GGT87588.1"/>
    </source>
</evidence>
<reference evidence="1" key="3">
    <citation type="journal article" date="2019" name="BMC Res. Notes">
        <title>Complete genome sequence of the Sulfodiicoccus acidiphilus strain HS-1T, the first crenarchaeon that lacks polB3, isolated from an acidic hot spring in Ohwaku-dani, Hakone, Japan.</title>
        <authorList>
            <person name="Sakai H.D."/>
            <person name="Kurosawa N."/>
        </authorList>
    </citation>
    <scope>NUCLEOTIDE SEQUENCE</scope>
    <source>
        <strain evidence="1">HS-1</strain>
    </source>
</reference>
<gene>
    <name evidence="2" type="ORF">GCM10007116_01880</name>
    <name evidence="1" type="ORF">HS1genome_1368</name>
</gene>
<dbReference type="EMBL" id="AP018553">
    <property type="protein sequence ID" value="BBD72979.1"/>
    <property type="molecule type" value="Genomic_DNA"/>
</dbReference>
<sequence>MRIPVVIAVAVIVLVVVVALLFPAMHTSLRSDTGTATPSNLALTLNLNASRITPGQGIDITADLYYKGNQPILVSTKGPVILPSLYPCSQPLLVGVKVLKGYYTVSNYSSGKSLQVFKPGVYPCPLIFAVTTYRFLPMSDRVQLIYNGTVQATLSDRTSAVVYGYYFPTSPNVSVLDFSAWNFTYFQPGVYTVVAIDYFNQTVFAYFTVT</sequence>
<dbReference type="Proteomes" id="UP000616143">
    <property type="component" value="Unassembled WGS sequence"/>
</dbReference>